<gene>
    <name evidence="1" type="ORF">BAU25_15810</name>
</gene>
<comment type="caution">
    <text evidence="1">The sequence shown here is derived from an EMBL/GenBank/DDBJ whole genome shotgun (WGS) entry which is preliminary data.</text>
</comment>
<dbReference type="GO" id="GO:0016747">
    <property type="term" value="F:acyltransferase activity, transferring groups other than amino-acyl groups"/>
    <property type="evidence" value="ECO:0007669"/>
    <property type="project" value="InterPro"/>
</dbReference>
<dbReference type="InterPro" id="IPR000182">
    <property type="entry name" value="GNAT_dom"/>
</dbReference>
<organism evidence="1 2">
    <name type="scientific">Bacillus albus</name>
    <dbReference type="NCBI Taxonomy" id="2026189"/>
    <lineage>
        <taxon>Bacteria</taxon>
        <taxon>Bacillati</taxon>
        <taxon>Bacillota</taxon>
        <taxon>Bacilli</taxon>
        <taxon>Bacillales</taxon>
        <taxon>Bacillaceae</taxon>
        <taxon>Bacillus</taxon>
        <taxon>Bacillus cereus group</taxon>
    </lineage>
</organism>
<dbReference type="Pfam" id="PF00583">
    <property type="entry name" value="Acetyltransf_1"/>
    <property type="match status" value="1"/>
</dbReference>
<dbReference type="PROSITE" id="PS51186">
    <property type="entry name" value="GNAT"/>
    <property type="match status" value="1"/>
</dbReference>
<dbReference type="PANTHER" id="PTHR43617:SF34">
    <property type="entry name" value="PUTATIVE-RELATED"/>
    <property type="match status" value="1"/>
</dbReference>
<dbReference type="Proteomes" id="UP000181873">
    <property type="component" value="Unassembled WGS sequence"/>
</dbReference>
<proteinExistence type="predicted"/>
<dbReference type="Gene3D" id="3.40.630.30">
    <property type="match status" value="1"/>
</dbReference>
<dbReference type="EMBL" id="MAOE01000104">
    <property type="protein sequence ID" value="OJD61202.1"/>
    <property type="molecule type" value="Genomic_DNA"/>
</dbReference>
<evidence type="ECO:0000313" key="1">
    <source>
        <dbReference type="EMBL" id="OJD61202.1"/>
    </source>
</evidence>
<keyword evidence="1" id="KW-0808">Transferase</keyword>
<evidence type="ECO:0000313" key="2">
    <source>
        <dbReference type="Proteomes" id="UP000181873"/>
    </source>
</evidence>
<dbReference type="InterPro" id="IPR016181">
    <property type="entry name" value="Acyl_CoA_acyltransferase"/>
</dbReference>
<dbReference type="AlphaFoldDB" id="A0A1J9TA01"/>
<sequence length="145" mass="16495">MEIVNASKLDLEEVSQLTGQALNEGSVNSYTVDNVKATRLMEKVLANNGKLLVVKESEQLAGWVLFGSQKDGITDEEIGFIYEIYILKNYRKQGFAKRLLEKCITDLKTQGLKNVRLVVYKGNKAIQIYEEFGFIENRIVMNKEI</sequence>
<name>A0A1J9TA01_9BACI</name>
<dbReference type="PANTHER" id="PTHR43617">
    <property type="entry name" value="L-AMINO ACID N-ACETYLTRANSFERASE"/>
    <property type="match status" value="1"/>
</dbReference>
<dbReference type="InterPro" id="IPR050276">
    <property type="entry name" value="MshD_Acetyltransferase"/>
</dbReference>
<accession>A0A1J9TA01</accession>
<reference evidence="1 2" key="1">
    <citation type="submission" date="2016-06" db="EMBL/GenBank/DDBJ databases">
        <title>First insights into the genetic diversity and population structure of in the Bacillus cereus group bacteria from diverse marine environments.</title>
        <authorList>
            <person name="Liu Y."/>
            <person name="Lai Q."/>
            <person name="Shao Z."/>
        </authorList>
    </citation>
    <scope>NUCLEOTIDE SEQUENCE [LARGE SCALE GENOMIC DNA]</scope>
    <source>
        <strain evidence="1 2">N35-10-2</strain>
    </source>
</reference>
<protein>
    <submittedName>
        <fullName evidence="1">Acetyltransferase</fullName>
    </submittedName>
</protein>
<dbReference type="RefSeq" id="WP_000407072.1">
    <property type="nucleotide sequence ID" value="NZ_CBCSIO010000061.1"/>
</dbReference>
<dbReference type="SUPFAM" id="SSF55729">
    <property type="entry name" value="Acyl-CoA N-acyltransferases (Nat)"/>
    <property type="match status" value="1"/>
</dbReference>
<dbReference type="CDD" id="cd04301">
    <property type="entry name" value="NAT_SF"/>
    <property type="match status" value="1"/>
</dbReference>